<evidence type="ECO:0000259" key="7">
    <source>
        <dbReference type="PROSITE" id="PS51352"/>
    </source>
</evidence>
<dbReference type="GO" id="GO:0030313">
    <property type="term" value="C:cell envelope"/>
    <property type="evidence" value="ECO:0007669"/>
    <property type="project" value="UniProtKB-SubCell"/>
</dbReference>
<evidence type="ECO:0000256" key="2">
    <source>
        <dbReference type="ARBA" id="ARBA00022748"/>
    </source>
</evidence>
<proteinExistence type="predicted"/>
<feature type="signal peptide" evidence="6">
    <location>
        <begin position="1"/>
        <end position="26"/>
    </location>
</feature>
<dbReference type="EMBL" id="SJPW01000004">
    <property type="protein sequence ID" value="TWU54400.1"/>
    <property type="molecule type" value="Genomic_DNA"/>
</dbReference>
<dbReference type="InterPro" id="IPR036249">
    <property type="entry name" value="Thioredoxin-like_sf"/>
</dbReference>
<protein>
    <submittedName>
        <fullName evidence="8">AhpC/TSA family protein</fullName>
    </submittedName>
</protein>
<accession>A0A5C6F1K5</accession>
<feature type="domain" description="Thioredoxin" evidence="7">
    <location>
        <begin position="40"/>
        <end position="198"/>
    </location>
</feature>
<dbReference type="Gene3D" id="3.40.30.10">
    <property type="entry name" value="Glutaredoxin"/>
    <property type="match status" value="1"/>
</dbReference>
<dbReference type="GO" id="GO:0016491">
    <property type="term" value="F:oxidoreductase activity"/>
    <property type="evidence" value="ECO:0007669"/>
    <property type="project" value="InterPro"/>
</dbReference>
<name>A0A5C6F1K5_9BACT</name>
<reference evidence="8 9" key="1">
    <citation type="submission" date="2019-02" db="EMBL/GenBank/DDBJ databases">
        <title>Deep-cultivation of Planctomycetes and their phenomic and genomic characterization uncovers novel biology.</title>
        <authorList>
            <person name="Wiegand S."/>
            <person name="Jogler M."/>
            <person name="Boedeker C."/>
            <person name="Pinto D."/>
            <person name="Vollmers J."/>
            <person name="Rivas-Marin E."/>
            <person name="Kohn T."/>
            <person name="Peeters S.H."/>
            <person name="Heuer A."/>
            <person name="Rast P."/>
            <person name="Oberbeckmann S."/>
            <person name="Bunk B."/>
            <person name="Jeske O."/>
            <person name="Meyerdierks A."/>
            <person name="Storesund J.E."/>
            <person name="Kallscheuer N."/>
            <person name="Luecker S."/>
            <person name="Lage O.M."/>
            <person name="Pohl T."/>
            <person name="Merkel B.J."/>
            <person name="Hornburger P."/>
            <person name="Mueller R.-W."/>
            <person name="Bruemmer F."/>
            <person name="Labrenz M."/>
            <person name="Spormann A.M."/>
            <person name="Op Den Camp H."/>
            <person name="Overmann J."/>
            <person name="Amann R."/>
            <person name="Jetten M.S.M."/>
            <person name="Mascher T."/>
            <person name="Medema M.H."/>
            <person name="Devos D.P."/>
            <person name="Kaster A.-K."/>
            <person name="Ovreas L."/>
            <person name="Rohde M."/>
            <person name="Galperin M.Y."/>
            <person name="Jogler C."/>
        </authorList>
    </citation>
    <scope>NUCLEOTIDE SEQUENCE [LARGE SCALE GENOMIC DNA]</scope>
    <source>
        <strain evidence="8 9">Poly51</strain>
    </source>
</reference>
<evidence type="ECO:0000313" key="8">
    <source>
        <dbReference type="EMBL" id="TWU54400.1"/>
    </source>
</evidence>
<dbReference type="Proteomes" id="UP000318288">
    <property type="component" value="Unassembled WGS sequence"/>
</dbReference>
<dbReference type="Pfam" id="PF00578">
    <property type="entry name" value="AhpC-TSA"/>
    <property type="match status" value="1"/>
</dbReference>
<evidence type="ECO:0000256" key="6">
    <source>
        <dbReference type="SAM" id="SignalP"/>
    </source>
</evidence>
<dbReference type="PROSITE" id="PS51352">
    <property type="entry name" value="THIOREDOXIN_2"/>
    <property type="match status" value="1"/>
</dbReference>
<evidence type="ECO:0000256" key="3">
    <source>
        <dbReference type="ARBA" id="ARBA00023157"/>
    </source>
</evidence>
<dbReference type="CDD" id="cd02970">
    <property type="entry name" value="PRX_like2"/>
    <property type="match status" value="1"/>
</dbReference>
<dbReference type="AlphaFoldDB" id="A0A5C6F1K5"/>
<gene>
    <name evidence="8" type="ORF">Poly51_31190</name>
</gene>
<keyword evidence="2" id="KW-0201">Cytochrome c-type biogenesis</keyword>
<sequence precursor="true">MKSSLSSFAVLATVAISLAFQTDAPAQDGSPAQSNTTTQPATGSKAQDFKLTAVAGSMEGDVRLSELLEDGPVVLVVLRGFPGYQCGICSRQVGELMSSAKAFAGKNAKVVMVYPGADDGLEARAREFLKGSNLPEPFSLLIDPGYEFTNAYGLRWNAPRETAYPSTFVIGTDGVIKYANISKGHGGRTSAKDILANL</sequence>
<dbReference type="GO" id="GO:0017004">
    <property type="term" value="P:cytochrome complex assembly"/>
    <property type="evidence" value="ECO:0007669"/>
    <property type="project" value="UniProtKB-KW"/>
</dbReference>
<feature type="compositionally biased region" description="Polar residues" evidence="5">
    <location>
        <begin position="30"/>
        <end position="44"/>
    </location>
</feature>
<keyword evidence="6" id="KW-0732">Signal</keyword>
<dbReference type="InterPro" id="IPR013766">
    <property type="entry name" value="Thioredoxin_domain"/>
</dbReference>
<dbReference type="GO" id="GO:0016209">
    <property type="term" value="F:antioxidant activity"/>
    <property type="evidence" value="ECO:0007669"/>
    <property type="project" value="InterPro"/>
</dbReference>
<evidence type="ECO:0000256" key="1">
    <source>
        <dbReference type="ARBA" id="ARBA00004196"/>
    </source>
</evidence>
<dbReference type="InterPro" id="IPR000866">
    <property type="entry name" value="AhpC/TSA"/>
</dbReference>
<feature type="region of interest" description="Disordered" evidence="5">
    <location>
        <begin position="25"/>
        <end position="44"/>
    </location>
</feature>
<keyword evidence="4" id="KW-0676">Redox-active center</keyword>
<feature type="chain" id="PRO_5023151577" evidence="6">
    <location>
        <begin position="27"/>
        <end position="198"/>
    </location>
</feature>
<comment type="subcellular location">
    <subcellularLocation>
        <location evidence="1">Cell envelope</location>
    </subcellularLocation>
</comment>
<dbReference type="PANTHER" id="PTHR42852:SF6">
    <property type="entry name" value="THIOL:DISULFIDE INTERCHANGE PROTEIN DSBE"/>
    <property type="match status" value="1"/>
</dbReference>
<keyword evidence="9" id="KW-1185">Reference proteome</keyword>
<dbReference type="InterPro" id="IPR050553">
    <property type="entry name" value="Thioredoxin_ResA/DsbE_sf"/>
</dbReference>
<organism evidence="8 9">
    <name type="scientific">Rubripirellula tenax</name>
    <dbReference type="NCBI Taxonomy" id="2528015"/>
    <lineage>
        <taxon>Bacteria</taxon>
        <taxon>Pseudomonadati</taxon>
        <taxon>Planctomycetota</taxon>
        <taxon>Planctomycetia</taxon>
        <taxon>Pirellulales</taxon>
        <taxon>Pirellulaceae</taxon>
        <taxon>Rubripirellula</taxon>
    </lineage>
</organism>
<evidence type="ECO:0000256" key="4">
    <source>
        <dbReference type="ARBA" id="ARBA00023284"/>
    </source>
</evidence>
<comment type="caution">
    <text evidence="8">The sequence shown here is derived from an EMBL/GenBank/DDBJ whole genome shotgun (WGS) entry which is preliminary data.</text>
</comment>
<evidence type="ECO:0000256" key="5">
    <source>
        <dbReference type="SAM" id="MobiDB-lite"/>
    </source>
</evidence>
<dbReference type="PANTHER" id="PTHR42852">
    <property type="entry name" value="THIOL:DISULFIDE INTERCHANGE PROTEIN DSBE"/>
    <property type="match status" value="1"/>
</dbReference>
<dbReference type="OrthoDB" id="279898at2"/>
<dbReference type="RefSeq" id="WP_146458629.1">
    <property type="nucleotide sequence ID" value="NZ_SJPW01000004.1"/>
</dbReference>
<evidence type="ECO:0000313" key="9">
    <source>
        <dbReference type="Proteomes" id="UP000318288"/>
    </source>
</evidence>
<dbReference type="SUPFAM" id="SSF52833">
    <property type="entry name" value="Thioredoxin-like"/>
    <property type="match status" value="1"/>
</dbReference>
<keyword evidence="3" id="KW-1015">Disulfide bond</keyword>